<dbReference type="InterPro" id="IPR014757">
    <property type="entry name" value="Tscrpt_reg_IclR_C"/>
</dbReference>
<dbReference type="SUPFAM" id="SSF46785">
    <property type="entry name" value="Winged helix' DNA-binding domain"/>
    <property type="match status" value="1"/>
</dbReference>
<dbReference type="AlphaFoldDB" id="A0A0F5FVR0"/>
<sequence length="274" mass="29979">MITVLSSCQEERRVDKDLNGRVQSVDRAMILLEVLGGEASGQRLTDLSRATGLSLTTVHRLLTTLEQRRFVHFSAADSLWRIGPQAYAVGSAFVRDRTFVAPALPYLRRLRDQTRETANLGVVEDGEIILVNQITSREITRAISRVGGRTPMTASGMGKAVLSCYSPDDVSALLRRRGMRRITRKTLTSRDALERELADARVNGYSIDDEEFLTGLRCVAAPVYDSQAEVVCAISVSGLPARMTPERIPSLGRLLVDTAAELTRALGGTPPQPA</sequence>
<evidence type="ECO:0000259" key="5">
    <source>
        <dbReference type="PROSITE" id="PS51078"/>
    </source>
</evidence>
<reference evidence="6 7" key="1">
    <citation type="submission" date="2015-03" db="EMBL/GenBank/DDBJ databases">
        <authorList>
            <person name="Hassan Y.I."/>
            <person name="Lepp D."/>
            <person name="Li X.-Z."/>
            <person name="Zhou T."/>
        </authorList>
    </citation>
    <scope>NUCLEOTIDE SEQUENCE [LARGE SCALE GENOMIC DNA]</scope>
    <source>
        <strain evidence="6 7">BD-c194</strain>
    </source>
</reference>
<dbReference type="PATRIC" id="fig|443610.3.peg.3940"/>
<evidence type="ECO:0000256" key="1">
    <source>
        <dbReference type="ARBA" id="ARBA00023015"/>
    </source>
</evidence>
<dbReference type="InterPro" id="IPR005471">
    <property type="entry name" value="Tscrpt_reg_IclR_N"/>
</dbReference>
<evidence type="ECO:0000313" key="7">
    <source>
        <dbReference type="Proteomes" id="UP000033632"/>
    </source>
</evidence>
<dbReference type="Proteomes" id="UP000033632">
    <property type="component" value="Unassembled WGS sequence"/>
</dbReference>
<dbReference type="PANTHER" id="PTHR30136:SF24">
    <property type="entry name" value="HTH-TYPE TRANSCRIPTIONAL REPRESSOR ALLR"/>
    <property type="match status" value="1"/>
</dbReference>
<protein>
    <submittedName>
        <fullName evidence="6">Transcriptional regulator</fullName>
    </submittedName>
</protein>
<dbReference type="PROSITE" id="PS51078">
    <property type="entry name" value="ICLR_ED"/>
    <property type="match status" value="1"/>
</dbReference>
<accession>A0A0F5FVR0</accession>
<dbReference type="InterPro" id="IPR029016">
    <property type="entry name" value="GAF-like_dom_sf"/>
</dbReference>
<dbReference type="PROSITE" id="PS51077">
    <property type="entry name" value="HTH_ICLR"/>
    <property type="match status" value="1"/>
</dbReference>
<dbReference type="InterPro" id="IPR036390">
    <property type="entry name" value="WH_DNA-bd_sf"/>
</dbReference>
<dbReference type="Pfam" id="PF01614">
    <property type="entry name" value="IclR_C"/>
    <property type="match status" value="1"/>
</dbReference>
<dbReference type="EMBL" id="JZEX01000061">
    <property type="protein sequence ID" value="KKB12635.1"/>
    <property type="molecule type" value="Genomic_DNA"/>
</dbReference>
<gene>
    <name evidence="6" type="ORF">VE25_06920</name>
</gene>
<keyword evidence="7" id="KW-1185">Reference proteome</keyword>
<keyword evidence="3" id="KW-0804">Transcription</keyword>
<evidence type="ECO:0000313" key="6">
    <source>
        <dbReference type="EMBL" id="KKB12635.1"/>
    </source>
</evidence>
<dbReference type="Gene3D" id="3.30.450.40">
    <property type="match status" value="1"/>
</dbReference>
<dbReference type="InterPro" id="IPR036388">
    <property type="entry name" value="WH-like_DNA-bd_sf"/>
</dbReference>
<dbReference type="SMART" id="SM00346">
    <property type="entry name" value="HTH_ICLR"/>
    <property type="match status" value="1"/>
</dbReference>
<keyword evidence="1" id="KW-0805">Transcription regulation</keyword>
<organism evidence="6 7">
    <name type="scientific">Devosia geojensis</name>
    <dbReference type="NCBI Taxonomy" id="443610"/>
    <lineage>
        <taxon>Bacteria</taxon>
        <taxon>Pseudomonadati</taxon>
        <taxon>Pseudomonadota</taxon>
        <taxon>Alphaproteobacteria</taxon>
        <taxon>Hyphomicrobiales</taxon>
        <taxon>Devosiaceae</taxon>
        <taxon>Devosia</taxon>
    </lineage>
</organism>
<feature type="domain" description="HTH iclR-type" evidence="4">
    <location>
        <begin position="22"/>
        <end position="84"/>
    </location>
</feature>
<evidence type="ECO:0000259" key="4">
    <source>
        <dbReference type="PROSITE" id="PS51077"/>
    </source>
</evidence>
<feature type="domain" description="IclR-ED" evidence="5">
    <location>
        <begin position="85"/>
        <end position="268"/>
    </location>
</feature>
<keyword evidence="2" id="KW-0238">DNA-binding</keyword>
<dbReference type="GO" id="GO:0003700">
    <property type="term" value="F:DNA-binding transcription factor activity"/>
    <property type="evidence" value="ECO:0007669"/>
    <property type="project" value="TreeGrafter"/>
</dbReference>
<name>A0A0F5FVR0_9HYPH</name>
<comment type="caution">
    <text evidence="6">The sequence shown here is derived from an EMBL/GenBank/DDBJ whole genome shotgun (WGS) entry which is preliminary data.</text>
</comment>
<dbReference type="Gene3D" id="1.10.10.10">
    <property type="entry name" value="Winged helix-like DNA-binding domain superfamily/Winged helix DNA-binding domain"/>
    <property type="match status" value="1"/>
</dbReference>
<evidence type="ECO:0000256" key="2">
    <source>
        <dbReference type="ARBA" id="ARBA00023125"/>
    </source>
</evidence>
<dbReference type="Pfam" id="PF09339">
    <property type="entry name" value="HTH_IclR"/>
    <property type="match status" value="1"/>
</dbReference>
<dbReference type="GO" id="GO:0045892">
    <property type="term" value="P:negative regulation of DNA-templated transcription"/>
    <property type="evidence" value="ECO:0007669"/>
    <property type="project" value="TreeGrafter"/>
</dbReference>
<dbReference type="InterPro" id="IPR050707">
    <property type="entry name" value="HTH_MetabolicPath_Reg"/>
</dbReference>
<dbReference type="PANTHER" id="PTHR30136">
    <property type="entry name" value="HELIX-TURN-HELIX TRANSCRIPTIONAL REGULATOR, ICLR FAMILY"/>
    <property type="match status" value="1"/>
</dbReference>
<dbReference type="STRING" id="443610.VE25_06920"/>
<dbReference type="GO" id="GO:0003677">
    <property type="term" value="F:DNA binding"/>
    <property type="evidence" value="ECO:0007669"/>
    <property type="project" value="UniProtKB-KW"/>
</dbReference>
<evidence type="ECO:0000256" key="3">
    <source>
        <dbReference type="ARBA" id="ARBA00023163"/>
    </source>
</evidence>
<proteinExistence type="predicted"/>
<dbReference type="SUPFAM" id="SSF55781">
    <property type="entry name" value="GAF domain-like"/>
    <property type="match status" value="1"/>
</dbReference>